<dbReference type="PROSITE" id="PS00018">
    <property type="entry name" value="EF_HAND_1"/>
    <property type="match status" value="2"/>
</dbReference>
<evidence type="ECO:0000313" key="3">
    <source>
        <dbReference type="EMBL" id="SDK02277.1"/>
    </source>
</evidence>
<reference evidence="3 4" key="1">
    <citation type="submission" date="2016-10" db="EMBL/GenBank/DDBJ databases">
        <authorList>
            <person name="de Groot N.N."/>
        </authorList>
    </citation>
    <scope>NUCLEOTIDE SEQUENCE [LARGE SCALE GENOMIC DNA]</scope>
    <source>
        <strain evidence="3 4">DSM 25294</strain>
    </source>
</reference>
<evidence type="ECO:0000313" key="4">
    <source>
        <dbReference type="Proteomes" id="UP000199382"/>
    </source>
</evidence>
<dbReference type="InterPro" id="IPR002048">
    <property type="entry name" value="EF_hand_dom"/>
</dbReference>
<keyword evidence="1" id="KW-0732">Signal</keyword>
<dbReference type="InterPro" id="IPR018247">
    <property type="entry name" value="EF_Hand_1_Ca_BS"/>
</dbReference>
<dbReference type="Gene3D" id="1.10.238.10">
    <property type="entry name" value="EF-hand"/>
    <property type="match status" value="1"/>
</dbReference>
<dbReference type="EMBL" id="FNEK01000029">
    <property type="protein sequence ID" value="SDK02277.1"/>
    <property type="molecule type" value="Genomic_DNA"/>
</dbReference>
<feature type="chain" id="PRO_5011661181" evidence="1">
    <location>
        <begin position="28"/>
        <end position="216"/>
    </location>
</feature>
<evidence type="ECO:0000256" key="1">
    <source>
        <dbReference type="SAM" id="SignalP"/>
    </source>
</evidence>
<dbReference type="Proteomes" id="UP000199382">
    <property type="component" value="Unassembled WGS sequence"/>
</dbReference>
<organism evidence="3 4">
    <name type="scientific">Aliiruegeria lutimaris</name>
    <dbReference type="NCBI Taxonomy" id="571298"/>
    <lineage>
        <taxon>Bacteria</taxon>
        <taxon>Pseudomonadati</taxon>
        <taxon>Pseudomonadota</taxon>
        <taxon>Alphaproteobacteria</taxon>
        <taxon>Rhodobacterales</taxon>
        <taxon>Roseobacteraceae</taxon>
        <taxon>Aliiruegeria</taxon>
    </lineage>
</organism>
<evidence type="ECO:0000259" key="2">
    <source>
        <dbReference type="PROSITE" id="PS50222"/>
    </source>
</evidence>
<feature type="signal peptide" evidence="1">
    <location>
        <begin position="1"/>
        <end position="27"/>
    </location>
</feature>
<name>A0A1G8YHZ8_9RHOB</name>
<gene>
    <name evidence="3" type="ORF">SAMN04488026_102922</name>
</gene>
<dbReference type="STRING" id="571298.SAMN04488026_102922"/>
<proteinExistence type="predicted"/>
<dbReference type="Pfam" id="PF13202">
    <property type="entry name" value="EF-hand_5"/>
    <property type="match status" value="2"/>
</dbReference>
<keyword evidence="4" id="KW-1185">Reference proteome</keyword>
<dbReference type="RefSeq" id="WP_093157373.1">
    <property type="nucleotide sequence ID" value="NZ_FNEK01000029.1"/>
</dbReference>
<feature type="domain" description="EF-hand" evidence="2">
    <location>
        <begin position="122"/>
        <end position="157"/>
    </location>
</feature>
<dbReference type="SUPFAM" id="SSF47473">
    <property type="entry name" value="EF-hand"/>
    <property type="match status" value="1"/>
</dbReference>
<accession>A0A1G8YHZ8</accession>
<dbReference type="PROSITE" id="PS50222">
    <property type="entry name" value="EF_HAND_2"/>
    <property type="match status" value="1"/>
</dbReference>
<protein>
    <submittedName>
        <fullName evidence="3">EF hand</fullName>
    </submittedName>
</protein>
<dbReference type="AlphaFoldDB" id="A0A1G8YHZ8"/>
<dbReference type="GO" id="GO:0005509">
    <property type="term" value="F:calcium ion binding"/>
    <property type="evidence" value="ECO:0007669"/>
    <property type="project" value="InterPro"/>
</dbReference>
<sequence length="216" mass="22375">MKRSRKIAVALISFTAVGAAVAIPALAHGPQGGGWMQNLQGGPGGMMQGWQGGPGMMRGQGGYGGMEPGAMRGMSPAMMGGPGMMGRPAGPGMMPGFGGPGMMGGVFGDLDANDDATVTADEARDGMAAALAENDGNGDGTLSLEEFKALHDQAIRPQMVDRFQALDEDGDGQLTQDEVTAPADWMARMQARRAAFWQDCPWLQDDSQADAPEGKN</sequence>
<dbReference type="InterPro" id="IPR011992">
    <property type="entry name" value="EF-hand-dom_pair"/>
</dbReference>